<keyword evidence="2" id="KW-0812">Transmembrane</keyword>
<proteinExistence type="predicted"/>
<comment type="caution">
    <text evidence="3">The sequence shown here is derived from an EMBL/GenBank/DDBJ whole genome shotgun (WGS) entry which is preliminary data.</text>
</comment>
<accession>A0A255EEL7</accession>
<feature type="region of interest" description="Disordered" evidence="1">
    <location>
        <begin position="102"/>
        <end position="159"/>
    </location>
</feature>
<dbReference type="EMBL" id="NMVI01000007">
    <property type="protein sequence ID" value="OYN89987.1"/>
    <property type="molecule type" value="Genomic_DNA"/>
</dbReference>
<dbReference type="Proteomes" id="UP000216533">
    <property type="component" value="Unassembled WGS sequence"/>
</dbReference>
<keyword evidence="2" id="KW-1133">Transmembrane helix</keyword>
<feature type="transmembrane region" description="Helical" evidence="2">
    <location>
        <begin position="80"/>
        <end position="100"/>
    </location>
</feature>
<evidence type="ECO:0000313" key="3">
    <source>
        <dbReference type="EMBL" id="OYN89987.1"/>
    </source>
</evidence>
<evidence type="ECO:0000256" key="1">
    <source>
        <dbReference type="SAM" id="MobiDB-lite"/>
    </source>
</evidence>
<feature type="transmembrane region" description="Helical" evidence="2">
    <location>
        <begin position="38"/>
        <end position="60"/>
    </location>
</feature>
<name>A0A255EEL7_9ACTN</name>
<dbReference type="AlphaFoldDB" id="A0A255EEL7"/>
<reference evidence="3 4" key="1">
    <citation type="submission" date="2017-07" db="EMBL/GenBank/DDBJ databases">
        <title>Draft whole genome sequences of clinical Proprionibacteriaceae strains.</title>
        <authorList>
            <person name="Bernier A.-M."/>
            <person name="Bernard K."/>
            <person name="Domingo M.-C."/>
        </authorList>
    </citation>
    <scope>NUCLEOTIDE SEQUENCE [LARGE SCALE GENOMIC DNA]</scope>
    <source>
        <strain evidence="3 4">NML 160184</strain>
    </source>
</reference>
<feature type="compositionally biased region" description="Polar residues" evidence="1">
    <location>
        <begin position="123"/>
        <end position="132"/>
    </location>
</feature>
<keyword evidence="2" id="KW-0472">Membrane</keyword>
<gene>
    <name evidence="3" type="ORF">CGZ92_01735</name>
</gene>
<evidence type="ECO:0000256" key="2">
    <source>
        <dbReference type="SAM" id="Phobius"/>
    </source>
</evidence>
<dbReference type="RefSeq" id="WP_094449668.1">
    <property type="nucleotide sequence ID" value="NZ_NMVI01000007.1"/>
</dbReference>
<sequence>MEYPDTVLLPVAIGFVVIGIAASALIWSRSARPIGQILLTLGLSLLPLGLWLIGVLQLLWDGIVALVRFFSDFVITPMVNAGLIVLAVAVVLAVVGPFIAKRQQGRQPKQAEQPKVDKKQDQRQVSAGQASPQGKAGANAGRGSASPPPQQGGSAGDDFDEIEALLKKRGIE</sequence>
<feature type="compositionally biased region" description="Basic and acidic residues" evidence="1">
    <location>
        <begin position="112"/>
        <end position="122"/>
    </location>
</feature>
<evidence type="ECO:0008006" key="5">
    <source>
        <dbReference type="Google" id="ProtNLM"/>
    </source>
</evidence>
<evidence type="ECO:0000313" key="4">
    <source>
        <dbReference type="Proteomes" id="UP000216533"/>
    </source>
</evidence>
<organism evidence="3 4">
    <name type="scientific">Parenemella sanctibonifatiensis</name>
    <dbReference type="NCBI Taxonomy" id="2016505"/>
    <lineage>
        <taxon>Bacteria</taxon>
        <taxon>Bacillati</taxon>
        <taxon>Actinomycetota</taxon>
        <taxon>Actinomycetes</taxon>
        <taxon>Propionibacteriales</taxon>
        <taxon>Propionibacteriaceae</taxon>
        <taxon>Parenemella</taxon>
    </lineage>
</organism>
<feature type="transmembrane region" description="Helical" evidence="2">
    <location>
        <begin position="6"/>
        <end position="26"/>
    </location>
</feature>
<protein>
    <recommendedName>
        <fullName evidence="5">Cellulose synthase</fullName>
    </recommendedName>
</protein>